<accession>A0ABQ9J4B9</accession>
<name>A0ABQ9J4B9_9CUCU</name>
<dbReference type="EMBL" id="JAPWTJ010001378">
    <property type="protein sequence ID" value="KAJ8972210.1"/>
    <property type="molecule type" value="Genomic_DNA"/>
</dbReference>
<keyword evidence="2" id="KW-1185">Reference proteome</keyword>
<evidence type="ECO:0000313" key="1">
    <source>
        <dbReference type="EMBL" id="KAJ8972210.1"/>
    </source>
</evidence>
<gene>
    <name evidence="1" type="ORF">NQ317_018684</name>
</gene>
<dbReference type="Proteomes" id="UP001162164">
    <property type="component" value="Unassembled WGS sequence"/>
</dbReference>
<sequence length="44" mass="5098">MFCHWGTVTNQCFSLFFRSPSEYRPLSSFGISATAKGHRWEVDL</sequence>
<proteinExistence type="predicted"/>
<organism evidence="1 2">
    <name type="scientific">Molorchus minor</name>
    <dbReference type="NCBI Taxonomy" id="1323400"/>
    <lineage>
        <taxon>Eukaryota</taxon>
        <taxon>Metazoa</taxon>
        <taxon>Ecdysozoa</taxon>
        <taxon>Arthropoda</taxon>
        <taxon>Hexapoda</taxon>
        <taxon>Insecta</taxon>
        <taxon>Pterygota</taxon>
        <taxon>Neoptera</taxon>
        <taxon>Endopterygota</taxon>
        <taxon>Coleoptera</taxon>
        <taxon>Polyphaga</taxon>
        <taxon>Cucujiformia</taxon>
        <taxon>Chrysomeloidea</taxon>
        <taxon>Cerambycidae</taxon>
        <taxon>Lamiinae</taxon>
        <taxon>Monochamini</taxon>
        <taxon>Molorchus</taxon>
    </lineage>
</organism>
<comment type="caution">
    <text evidence="1">The sequence shown here is derived from an EMBL/GenBank/DDBJ whole genome shotgun (WGS) entry which is preliminary data.</text>
</comment>
<protein>
    <submittedName>
        <fullName evidence="1">Uncharacterized protein</fullName>
    </submittedName>
</protein>
<reference evidence="1" key="1">
    <citation type="journal article" date="2023" name="Insect Mol. Biol.">
        <title>Genome sequencing provides insights into the evolution of gene families encoding plant cell wall-degrading enzymes in longhorned beetles.</title>
        <authorList>
            <person name="Shin N.R."/>
            <person name="Okamura Y."/>
            <person name="Kirsch R."/>
            <person name="Pauchet Y."/>
        </authorList>
    </citation>
    <scope>NUCLEOTIDE SEQUENCE</scope>
    <source>
        <strain evidence="1">MMC_N1</strain>
    </source>
</reference>
<evidence type="ECO:0000313" key="2">
    <source>
        <dbReference type="Proteomes" id="UP001162164"/>
    </source>
</evidence>